<dbReference type="Proteomes" id="UP000789375">
    <property type="component" value="Unassembled WGS sequence"/>
</dbReference>
<gene>
    <name evidence="1" type="ORF">FMOSSE_LOCUS14382</name>
</gene>
<dbReference type="AlphaFoldDB" id="A0A9N9N8G9"/>
<evidence type="ECO:0000313" key="1">
    <source>
        <dbReference type="EMBL" id="CAG8711911.1"/>
    </source>
</evidence>
<dbReference type="EMBL" id="CAJVPP010010807">
    <property type="protein sequence ID" value="CAG8711911.1"/>
    <property type="molecule type" value="Genomic_DNA"/>
</dbReference>
<feature type="non-terminal residue" evidence="1">
    <location>
        <position position="1"/>
    </location>
</feature>
<protein>
    <submittedName>
        <fullName evidence="1">7796_t:CDS:1</fullName>
    </submittedName>
</protein>
<proteinExistence type="predicted"/>
<sequence>SSFKCCEISTYTNGSEDDELFDYDKLLGVANDDDEVDLNDSENISKIMIMKINGKLEKNKDNDEDNEELSFDDS</sequence>
<evidence type="ECO:0000313" key="2">
    <source>
        <dbReference type="Proteomes" id="UP000789375"/>
    </source>
</evidence>
<reference evidence="1" key="1">
    <citation type="submission" date="2021-06" db="EMBL/GenBank/DDBJ databases">
        <authorList>
            <person name="Kallberg Y."/>
            <person name="Tangrot J."/>
            <person name="Rosling A."/>
        </authorList>
    </citation>
    <scope>NUCLEOTIDE SEQUENCE</scope>
    <source>
        <strain evidence="1">87-6 pot B 2015</strain>
    </source>
</reference>
<keyword evidence="2" id="KW-1185">Reference proteome</keyword>
<name>A0A9N9N8G9_FUNMO</name>
<comment type="caution">
    <text evidence="1">The sequence shown here is derived from an EMBL/GenBank/DDBJ whole genome shotgun (WGS) entry which is preliminary data.</text>
</comment>
<organism evidence="1 2">
    <name type="scientific">Funneliformis mosseae</name>
    <name type="common">Endomycorrhizal fungus</name>
    <name type="synonym">Glomus mosseae</name>
    <dbReference type="NCBI Taxonomy" id="27381"/>
    <lineage>
        <taxon>Eukaryota</taxon>
        <taxon>Fungi</taxon>
        <taxon>Fungi incertae sedis</taxon>
        <taxon>Mucoromycota</taxon>
        <taxon>Glomeromycotina</taxon>
        <taxon>Glomeromycetes</taxon>
        <taxon>Glomerales</taxon>
        <taxon>Glomeraceae</taxon>
        <taxon>Funneliformis</taxon>
    </lineage>
</organism>
<accession>A0A9N9N8G9</accession>